<evidence type="ECO:0000313" key="1">
    <source>
        <dbReference type="EMBL" id="OAX83280.1"/>
    </source>
</evidence>
<accession>A0A1B7P2M5</accession>
<name>A0A1B7P2M5_9EURO</name>
<dbReference type="EMBL" id="LGUA01000193">
    <property type="protein sequence ID" value="OAX83280.1"/>
    <property type="molecule type" value="Genomic_DNA"/>
</dbReference>
<evidence type="ECO:0000313" key="2">
    <source>
        <dbReference type="Proteomes" id="UP000091918"/>
    </source>
</evidence>
<dbReference type="Proteomes" id="UP000091918">
    <property type="component" value="Unassembled WGS sequence"/>
</dbReference>
<reference evidence="1 2" key="1">
    <citation type="submission" date="2015-07" db="EMBL/GenBank/DDBJ databases">
        <title>Emmonsia species relationships and genome sequence.</title>
        <authorList>
            <person name="Cuomo C.A."/>
            <person name="Schwartz I.S."/>
            <person name="Kenyon C."/>
            <person name="de Hoog G.S."/>
            <person name="Govender N.P."/>
            <person name="Botha A."/>
            <person name="Moreno L."/>
            <person name="de Vries M."/>
            <person name="Munoz J.F."/>
            <person name="Stielow J.B."/>
        </authorList>
    </citation>
    <scope>NUCLEOTIDE SEQUENCE [LARGE SCALE GENOMIC DNA]</scope>
    <source>
        <strain evidence="1 2">CBS 136260</strain>
    </source>
</reference>
<keyword evidence="2" id="KW-1185">Reference proteome</keyword>
<dbReference type="AlphaFoldDB" id="A0A1B7P2M5"/>
<proteinExistence type="predicted"/>
<gene>
    <name evidence="1" type="ORF">ACJ72_02353</name>
</gene>
<protein>
    <submittedName>
        <fullName evidence="1">Uncharacterized protein</fullName>
    </submittedName>
</protein>
<dbReference type="OrthoDB" id="5979581at2759"/>
<comment type="caution">
    <text evidence="1">The sequence shown here is derived from an EMBL/GenBank/DDBJ whole genome shotgun (WGS) entry which is preliminary data.</text>
</comment>
<organism evidence="1 2">
    <name type="scientific">Emergomyces africanus</name>
    <dbReference type="NCBI Taxonomy" id="1955775"/>
    <lineage>
        <taxon>Eukaryota</taxon>
        <taxon>Fungi</taxon>
        <taxon>Dikarya</taxon>
        <taxon>Ascomycota</taxon>
        <taxon>Pezizomycotina</taxon>
        <taxon>Eurotiomycetes</taxon>
        <taxon>Eurotiomycetidae</taxon>
        <taxon>Onygenales</taxon>
        <taxon>Ajellomycetaceae</taxon>
        <taxon>Emergomyces</taxon>
    </lineage>
</organism>
<sequence length="137" mass="15521">MEPLHQKQWAVKQHRLQTHLIGIIESSRTVFLYRVTRSTANPNFTSTISIFSFQQSGLWTPRFLSRAPSPPRVIRHHGFTTPDPAVEIEEEKMPTDEKGLFLPPSDLGKYLMLGTNLVPGKLGFGAKNSTVWFFAVI</sequence>